<evidence type="ECO:0000259" key="3">
    <source>
        <dbReference type="PROSITE" id="PS52035"/>
    </source>
</evidence>
<dbReference type="GO" id="GO:0008270">
    <property type="term" value="F:zinc ion binding"/>
    <property type="evidence" value="ECO:0007669"/>
    <property type="project" value="InterPro"/>
</dbReference>
<name>A0A3B1E101_9ZZZZ</name>
<dbReference type="EMBL" id="UOGK01000724">
    <property type="protein sequence ID" value="VAX42608.1"/>
    <property type="molecule type" value="Genomic_DNA"/>
</dbReference>
<gene>
    <name evidence="4" type="ORF">MNBD_PLANCTO03-1497</name>
</gene>
<dbReference type="GO" id="GO:0006508">
    <property type="term" value="P:proteolysis"/>
    <property type="evidence" value="ECO:0007669"/>
    <property type="project" value="InterPro"/>
</dbReference>
<comment type="cofactor">
    <cofactor evidence="1">
        <name>Zn(2+)</name>
        <dbReference type="ChEBI" id="CHEBI:29105"/>
    </cofactor>
</comment>
<dbReference type="GO" id="GO:0004181">
    <property type="term" value="F:metallocarboxypeptidase activity"/>
    <property type="evidence" value="ECO:0007669"/>
    <property type="project" value="InterPro"/>
</dbReference>
<dbReference type="GO" id="GO:0005615">
    <property type="term" value="C:extracellular space"/>
    <property type="evidence" value="ECO:0007669"/>
    <property type="project" value="TreeGrafter"/>
</dbReference>
<evidence type="ECO:0000256" key="1">
    <source>
        <dbReference type="ARBA" id="ARBA00001947"/>
    </source>
</evidence>
<feature type="non-terminal residue" evidence="4">
    <location>
        <position position="454"/>
    </location>
</feature>
<dbReference type="CDD" id="cd06241">
    <property type="entry name" value="M14-like"/>
    <property type="match status" value="1"/>
</dbReference>
<dbReference type="PANTHER" id="PTHR11705:SF145">
    <property type="entry name" value="PEPTIDASE M14 CARBOXYPEPTIDASE A DOMAIN-CONTAINING PROTEIN"/>
    <property type="match status" value="1"/>
</dbReference>
<dbReference type="PANTHER" id="PTHR11705">
    <property type="entry name" value="PROTEASE FAMILY M14 CARBOXYPEPTIDASE A,B"/>
    <property type="match status" value="1"/>
</dbReference>
<evidence type="ECO:0000256" key="2">
    <source>
        <dbReference type="ARBA" id="ARBA00005988"/>
    </source>
</evidence>
<dbReference type="InterPro" id="IPR000834">
    <property type="entry name" value="Peptidase_M14"/>
</dbReference>
<dbReference type="PROSITE" id="PS52035">
    <property type="entry name" value="PEPTIDASE_M14"/>
    <property type="match status" value="1"/>
</dbReference>
<feature type="domain" description="Peptidase M14" evidence="3">
    <location>
        <begin position="39"/>
        <end position="318"/>
    </location>
</feature>
<comment type="similarity">
    <text evidence="2">Belongs to the peptidase M14 family.</text>
</comment>
<dbReference type="SUPFAM" id="SSF53187">
    <property type="entry name" value="Zn-dependent exopeptidases"/>
    <property type="match status" value="1"/>
</dbReference>
<dbReference type="SMART" id="SM00631">
    <property type="entry name" value="Zn_pept"/>
    <property type="match status" value="1"/>
</dbReference>
<proteinExistence type="inferred from homology"/>
<protein>
    <submittedName>
        <fullName evidence="4">Gll2474 protein</fullName>
    </submittedName>
</protein>
<reference evidence="4" key="1">
    <citation type="submission" date="2018-06" db="EMBL/GenBank/DDBJ databases">
        <authorList>
            <person name="Zhirakovskaya E."/>
        </authorList>
    </citation>
    <scope>NUCLEOTIDE SEQUENCE</scope>
</reference>
<evidence type="ECO:0000313" key="4">
    <source>
        <dbReference type="EMBL" id="VAX42608.1"/>
    </source>
</evidence>
<accession>A0A3B1E101</accession>
<dbReference type="Pfam" id="PF00246">
    <property type="entry name" value="Peptidase_M14"/>
    <property type="match status" value="1"/>
</dbReference>
<dbReference type="Gene3D" id="3.40.630.10">
    <property type="entry name" value="Zn peptidases"/>
    <property type="match status" value="1"/>
</dbReference>
<organism evidence="4">
    <name type="scientific">hydrothermal vent metagenome</name>
    <dbReference type="NCBI Taxonomy" id="652676"/>
    <lineage>
        <taxon>unclassified sequences</taxon>
        <taxon>metagenomes</taxon>
        <taxon>ecological metagenomes</taxon>
    </lineage>
</organism>
<dbReference type="AlphaFoldDB" id="A0A3B1E101"/>
<sequence length="454" mass="50087">MKNPACFLSLLSLILLALLPAAARAQAPITTAERTDYAQTSTHAEVMAFVEHLAADFPAVTLDILGTSTESRDLPLLIIADPPITTAEQARDSGKLVALLLGNIHGGEVCGKEALLMLARELATDPDHPLLDDLIICIAPLYNADGNEHMAPGNRPGQIGPDQMGTRTNAQGLDLNRDFIKAEAPETRALLRFFRTWNPDLFIDAHTTNGSYHRYPLTYAGPKHPGGDLPLLEYTRDHLLPRVAETLRQTKNLDTFPYGNFADDHTQWTTYPAAPRYSTNYAGMRNTIGILSEAYSYVPFKQRVLATLDFCRAVLDDVAAHRDEIAELRTAAADRAADGSSRKAPTPIRTKATALPGTRTALGYVEVEHDGRMIATDETAEYEVEVIDNFVGTLAIKRPWAYLLPADREDIATHLQRHGLIVEIIREDVLLDAGVYTYDTIERAQKPFQGHRMV</sequence>